<comment type="caution">
    <text evidence="2">The sequence shown here is derived from an EMBL/GenBank/DDBJ whole genome shotgun (WGS) entry which is preliminary data.</text>
</comment>
<accession>A0A8J6LT51</accession>
<feature type="domain" description="DUF4412" evidence="1">
    <location>
        <begin position="46"/>
        <end position="132"/>
    </location>
</feature>
<evidence type="ECO:0000313" key="3">
    <source>
        <dbReference type="Proteomes" id="UP000657177"/>
    </source>
</evidence>
<organism evidence="2 3">
    <name type="scientific">Capillibacterium thermochitinicola</name>
    <dbReference type="NCBI Taxonomy" id="2699427"/>
    <lineage>
        <taxon>Bacteria</taxon>
        <taxon>Bacillati</taxon>
        <taxon>Bacillota</taxon>
        <taxon>Capillibacterium</taxon>
    </lineage>
</organism>
<sequence length="196" mass="22400">MAKRLGSRLFFLLAVVFIFSGLVLAAKPEFSAEMIQTDAKGKVTTGKIYVQGPEKIRHEFSDGDTVSVTILRLDKKVSWTLLPDQQYMEVSFQFDPNQLNPELEYEMKTLGSETVNGYDCQIIQYTYKERKYGILVQWFSEELGFAVKTQTKDAKGKVTSTVEYRNIVEGKQPDELFEIPNGYTKFSIIPKLPLPF</sequence>
<proteinExistence type="predicted"/>
<dbReference type="InterPro" id="IPR025524">
    <property type="entry name" value="DUF4412"/>
</dbReference>
<dbReference type="EMBL" id="JAAKDE010000031">
    <property type="protein sequence ID" value="MBA2133967.1"/>
    <property type="molecule type" value="Genomic_DNA"/>
</dbReference>
<dbReference type="Proteomes" id="UP000657177">
    <property type="component" value="Unassembled WGS sequence"/>
</dbReference>
<evidence type="ECO:0000259" key="1">
    <source>
        <dbReference type="Pfam" id="PF14371"/>
    </source>
</evidence>
<name>A0A8J6LT51_9FIRM</name>
<reference evidence="2" key="1">
    <citation type="submission" date="2020-06" db="EMBL/GenBank/DDBJ databases">
        <title>Novel chitinolytic bacterium.</title>
        <authorList>
            <person name="Ungkulpasvich U."/>
            <person name="Kosugi A."/>
            <person name="Uke A."/>
        </authorList>
    </citation>
    <scope>NUCLEOTIDE SEQUENCE</scope>
    <source>
        <strain evidence="2">UUS1-1</strain>
    </source>
</reference>
<protein>
    <submittedName>
        <fullName evidence="2">DUF4412 domain-containing protein</fullName>
    </submittedName>
</protein>
<dbReference type="InterPro" id="IPR029046">
    <property type="entry name" value="LolA/LolB/LppX"/>
</dbReference>
<dbReference type="RefSeq" id="WP_181340435.1">
    <property type="nucleotide sequence ID" value="NZ_JAAKDE010000031.1"/>
</dbReference>
<dbReference type="AlphaFoldDB" id="A0A8J6LT51"/>
<dbReference type="Pfam" id="PF14371">
    <property type="entry name" value="DUF4412"/>
    <property type="match status" value="1"/>
</dbReference>
<dbReference type="SUPFAM" id="SSF89392">
    <property type="entry name" value="Prokaryotic lipoproteins and lipoprotein localization factors"/>
    <property type="match status" value="1"/>
</dbReference>
<dbReference type="Gene3D" id="2.50.20.10">
    <property type="entry name" value="Lipoprotein localisation LolA/LolB/LppX"/>
    <property type="match status" value="1"/>
</dbReference>
<evidence type="ECO:0000313" key="2">
    <source>
        <dbReference type="EMBL" id="MBA2133967.1"/>
    </source>
</evidence>
<keyword evidence="3" id="KW-1185">Reference proteome</keyword>
<gene>
    <name evidence="2" type="ORF">G5B42_10535</name>
</gene>